<gene>
    <name evidence="7" type="ORF">GCM10010412_063990</name>
</gene>
<dbReference type="PANTHER" id="PTHR10996">
    <property type="entry name" value="2-HYDROXYACID DEHYDROGENASE-RELATED"/>
    <property type="match status" value="1"/>
</dbReference>
<reference evidence="8" key="1">
    <citation type="journal article" date="2019" name="Int. J. Syst. Evol. Microbiol.">
        <title>The Global Catalogue of Microorganisms (GCM) 10K type strain sequencing project: providing services to taxonomists for standard genome sequencing and annotation.</title>
        <authorList>
            <consortium name="The Broad Institute Genomics Platform"/>
            <consortium name="The Broad Institute Genome Sequencing Center for Infectious Disease"/>
            <person name="Wu L."/>
            <person name="Ma J."/>
        </authorList>
    </citation>
    <scope>NUCLEOTIDE SEQUENCE [LARGE SCALE GENOMIC DNA]</scope>
    <source>
        <strain evidence="8">JCM 6835</strain>
    </source>
</reference>
<evidence type="ECO:0000259" key="6">
    <source>
        <dbReference type="Pfam" id="PF02826"/>
    </source>
</evidence>
<evidence type="ECO:0000259" key="5">
    <source>
        <dbReference type="Pfam" id="PF00389"/>
    </source>
</evidence>
<dbReference type="InterPro" id="IPR006139">
    <property type="entry name" value="D-isomer_2_OHA_DH_cat_dom"/>
</dbReference>
<dbReference type="Gene3D" id="3.40.50.720">
    <property type="entry name" value="NAD(P)-binding Rossmann-like Domain"/>
    <property type="match status" value="2"/>
</dbReference>
<dbReference type="InterPro" id="IPR006140">
    <property type="entry name" value="D-isomer_DH_NAD-bd"/>
</dbReference>
<comment type="similarity">
    <text evidence="1 4">Belongs to the D-isomer specific 2-hydroxyacid dehydrogenase family.</text>
</comment>
<accession>A0ABP6EYX4</accession>
<dbReference type="InterPro" id="IPR050223">
    <property type="entry name" value="D-isomer_2-hydroxyacid_DH"/>
</dbReference>
<keyword evidence="8" id="KW-1185">Reference proteome</keyword>
<evidence type="ECO:0000256" key="4">
    <source>
        <dbReference type="RuleBase" id="RU003719"/>
    </source>
</evidence>
<sequence>MNEFSGENVRRPKTLVAMGRPVATRLLNAQARSRLAMIADVDPHLVVDDFTGVDLSAVEVLYTSWGCPPVTAEVLASAPRLRAIVHAAGSVKHHVTDAVWQRGIAVSTAADANAEPVAEFTLASILYANKRVIDIARAYRSGRENQDWDARFPGFGNYRRTVGIVGASRIGRRVIELLRPFDVEVLVSDPYLREDLGATRVDLDELVTRCDVVSLHAPDLPETHHLMDAARLAGMRDGATLINTARAALVDQDALTAELVSGRLYAILDHTEPEILPASSPLYDLPNVLVTPHIAGSLGGELARMADLALDELARYARGLPFEHGVEPTSLSRSA</sequence>
<proteinExistence type="inferred from homology"/>
<dbReference type="SUPFAM" id="SSF52283">
    <property type="entry name" value="Formate/glycerate dehydrogenase catalytic domain-like"/>
    <property type="match status" value="1"/>
</dbReference>
<dbReference type="Pfam" id="PF00389">
    <property type="entry name" value="2-Hacid_dh"/>
    <property type="match status" value="1"/>
</dbReference>
<dbReference type="PROSITE" id="PS00670">
    <property type="entry name" value="D_2_HYDROXYACID_DH_2"/>
    <property type="match status" value="1"/>
</dbReference>
<protein>
    <submittedName>
        <fullName evidence="7">Hydroxyacid dehydrogenase</fullName>
    </submittedName>
</protein>
<evidence type="ECO:0000313" key="7">
    <source>
        <dbReference type="EMBL" id="GAA2680004.1"/>
    </source>
</evidence>
<name>A0ABP6EYX4_9ACTN</name>
<dbReference type="EMBL" id="BAAATE010000020">
    <property type="protein sequence ID" value="GAA2680004.1"/>
    <property type="molecule type" value="Genomic_DNA"/>
</dbReference>
<evidence type="ECO:0000256" key="3">
    <source>
        <dbReference type="ARBA" id="ARBA00023027"/>
    </source>
</evidence>
<feature type="domain" description="D-isomer specific 2-hydroxyacid dehydrogenase NAD-binding" evidence="6">
    <location>
        <begin position="123"/>
        <end position="295"/>
    </location>
</feature>
<dbReference type="Pfam" id="PF02826">
    <property type="entry name" value="2-Hacid_dh_C"/>
    <property type="match status" value="1"/>
</dbReference>
<dbReference type="SUPFAM" id="SSF51735">
    <property type="entry name" value="NAD(P)-binding Rossmann-fold domains"/>
    <property type="match status" value="1"/>
</dbReference>
<organism evidence="7 8">
    <name type="scientific">Nonomuraea recticatena</name>
    <dbReference type="NCBI Taxonomy" id="46178"/>
    <lineage>
        <taxon>Bacteria</taxon>
        <taxon>Bacillati</taxon>
        <taxon>Actinomycetota</taxon>
        <taxon>Actinomycetes</taxon>
        <taxon>Streptosporangiales</taxon>
        <taxon>Streptosporangiaceae</taxon>
        <taxon>Nonomuraea</taxon>
    </lineage>
</organism>
<evidence type="ECO:0000256" key="2">
    <source>
        <dbReference type="ARBA" id="ARBA00023002"/>
    </source>
</evidence>
<dbReference type="CDD" id="cd12167">
    <property type="entry name" value="2-Hacid_dh_8"/>
    <property type="match status" value="1"/>
</dbReference>
<feature type="domain" description="D-isomer specific 2-hydroxyacid dehydrogenase catalytic" evidence="5">
    <location>
        <begin position="58"/>
        <end position="321"/>
    </location>
</feature>
<evidence type="ECO:0000256" key="1">
    <source>
        <dbReference type="ARBA" id="ARBA00005854"/>
    </source>
</evidence>
<dbReference type="InterPro" id="IPR029753">
    <property type="entry name" value="D-isomer_DH_CS"/>
</dbReference>
<dbReference type="Proteomes" id="UP001501666">
    <property type="component" value="Unassembled WGS sequence"/>
</dbReference>
<evidence type="ECO:0000313" key="8">
    <source>
        <dbReference type="Proteomes" id="UP001501666"/>
    </source>
</evidence>
<dbReference type="PANTHER" id="PTHR10996:SF178">
    <property type="entry name" value="2-HYDROXYACID DEHYDROGENASE YGL185C-RELATED"/>
    <property type="match status" value="1"/>
</dbReference>
<dbReference type="InterPro" id="IPR036291">
    <property type="entry name" value="NAD(P)-bd_dom_sf"/>
</dbReference>
<keyword evidence="3" id="KW-0520">NAD</keyword>
<comment type="caution">
    <text evidence="7">The sequence shown here is derived from an EMBL/GenBank/DDBJ whole genome shotgun (WGS) entry which is preliminary data.</text>
</comment>
<keyword evidence="2 4" id="KW-0560">Oxidoreductase</keyword>